<evidence type="ECO:0000256" key="1">
    <source>
        <dbReference type="SAM" id="MobiDB-lite"/>
    </source>
</evidence>
<protein>
    <submittedName>
        <fullName evidence="2">11750_t:CDS:1</fullName>
    </submittedName>
</protein>
<gene>
    <name evidence="2" type="ORF">DEBURN_LOCUS8049</name>
</gene>
<feature type="compositionally biased region" description="Polar residues" evidence="1">
    <location>
        <begin position="228"/>
        <end position="245"/>
    </location>
</feature>
<sequence length="441" mass="49952">MTTPENGHISGVPLKQNQDLANVLNAFDDIVQTAGSGAILGTDWQSVKRKEIRRGRINNIKTTEPKVVQETTRTYRDHIAGNYEKDNREIGRKNDDPWDKGKEDGIRDKYRTNDENKPKNCNITSNNNNNVSDNSNMDNKGYTDLNSNTDINSCLSTNSQQDVKDNVDNVTLKISAWRSFADPNVKLRDDGIGTGQLHRAGRNYIPVTEEDMQSQQSQEVGRDYYNVQSQQSNPQDKWNTTPANVSSWESSQRSQSTTPKPFVNEGNITQSYRHPSPSRSPRPTKPQDYLPFIPPEFDSTPYRKQPSPSPARSPSIGHNEYDRDSNGGGEDYGDQSSEDTEYYEGDSDYEHDEEFDLDVEYDDTLKTSNQSDCGELLLTINVELQEGETQTINVHVNDDPADLAREFCEKWEVTNEVVEPALVALIKEEKEKRLSILLDKD</sequence>
<name>A0A9N9FZ45_9GLOM</name>
<feature type="region of interest" description="Disordered" evidence="1">
    <location>
        <begin position="228"/>
        <end position="348"/>
    </location>
</feature>
<feature type="compositionally biased region" description="Basic and acidic residues" evidence="1">
    <location>
        <begin position="73"/>
        <end position="118"/>
    </location>
</feature>
<evidence type="ECO:0000313" key="2">
    <source>
        <dbReference type="EMBL" id="CAG8570366.1"/>
    </source>
</evidence>
<accession>A0A9N9FZ45</accession>
<comment type="caution">
    <text evidence="2">The sequence shown here is derived from an EMBL/GenBank/DDBJ whole genome shotgun (WGS) entry which is preliminary data.</text>
</comment>
<feature type="compositionally biased region" description="Low complexity" evidence="1">
    <location>
        <begin position="119"/>
        <end position="140"/>
    </location>
</feature>
<dbReference type="OrthoDB" id="2273669at2759"/>
<proteinExistence type="predicted"/>
<evidence type="ECO:0000313" key="3">
    <source>
        <dbReference type="Proteomes" id="UP000789706"/>
    </source>
</evidence>
<feature type="compositionally biased region" description="Low complexity" evidence="1">
    <location>
        <begin position="246"/>
        <end position="256"/>
    </location>
</feature>
<dbReference type="AlphaFoldDB" id="A0A9N9FZ45"/>
<feature type="compositionally biased region" description="Acidic residues" evidence="1">
    <location>
        <begin position="331"/>
        <end position="348"/>
    </location>
</feature>
<feature type="region of interest" description="Disordered" evidence="1">
    <location>
        <begin position="71"/>
        <end position="145"/>
    </location>
</feature>
<reference evidence="2" key="1">
    <citation type="submission" date="2021-06" db="EMBL/GenBank/DDBJ databases">
        <authorList>
            <person name="Kallberg Y."/>
            <person name="Tangrot J."/>
            <person name="Rosling A."/>
        </authorList>
    </citation>
    <scope>NUCLEOTIDE SEQUENCE</scope>
    <source>
        <strain evidence="2">AZ414A</strain>
    </source>
</reference>
<keyword evidence="3" id="KW-1185">Reference proteome</keyword>
<organism evidence="2 3">
    <name type="scientific">Diversispora eburnea</name>
    <dbReference type="NCBI Taxonomy" id="1213867"/>
    <lineage>
        <taxon>Eukaryota</taxon>
        <taxon>Fungi</taxon>
        <taxon>Fungi incertae sedis</taxon>
        <taxon>Mucoromycota</taxon>
        <taxon>Glomeromycotina</taxon>
        <taxon>Glomeromycetes</taxon>
        <taxon>Diversisporales</taxon>
        <taxon>Diversisporaceae</taxon>
        <taxon>Diversispora</taxon>
    </lineage>
</organism>
<dbReference type="EMBL" id="CAJVPK010001092">
    <property type="protein sequence ID" value="CAG8570366.1"/>
    <property type="molecule type" value="Genomic_DNA"/>
</dbReference>
<dbReference type="Proteomes" id="UP000789706">
    <property type="component" value="Unassembled WGS sequence"/>
</dbReference>